<protein>
    <submittedName>
        <fullName evidence="1">Uncharacterized protein</fullName>
    </submittedName>
</protein>
<dbReference type="EMBL" id="CM042041">
    <property type="protein sequence ID" value="KAI3711506.1"/>
    <property type="molecule type" value="Genomic_DNA"/>
</dbReference>
<evidence type="ECO:0000313" key="1">
    <source>
        <dbReference type="EMBL" id="KAI3711506.1"/>
    </source>
</evidence>
<name>A0ACB9APT7_9ASTR</name>
<evidence type="ECO:0000313" key="2">
    <source>
        <dbReference type="Proteomes" id="UP001056120"/>
    </source>
</evidence>
<sequence>MPQGNRSMGNKPQGSSVQQHQQQSRTVTSGPKRDNPGPSGFVYERNIVNRNPRYDIPEDSGIQKDRMVEPEKGNPTDASNQSNSEDMEEVESEVDGTAEMMRNDNPIDLHNGGFQGIEAGEGTRHKLTDIIWSAAPISESN</sequence>
<organism evidence="1 2">
    <name type="scientific">Smallanthus sonchifolius</name>
    <dbReference type="NCBI Taxonomy" id="185202"/>
    <lineage>
        <taxon>Eukaryota</taxon>
        <taxon>Viridiplantae</taxon>
        <taxon>Streptophyta</taxon>
        <taxon>Embryophyta</taxon>
        <taxon>Tracheophyta</taxon>
        <taxon>Spermatophyta</taxon>
        <taxon>Magnoliopsida</taxon>
        <taxon>eudicotyledons</taxon>
        <taxon>Gunneridae</taxon>
        <taxon>Pentapetalae</taxon>
        <taxon>asterids</taxon>
        <taxon>campanulids</taxon>
        <taxon>Asterales</taxon>
        <taxon>Asteraceae</taxon>
        <taxon>Asteroideae</taxon>
        <taxon>Heliantheae alliance</taxon>
        <taxon>Millerieae</taxon>
        <taxon>Smallanthus</taxon>
    </lineage>
</organism>
<keyword evidence="2" id="KW-1185">Reference proteome</keyword>
<gene>
    <name evidence="1" type="ORF">L1987_70044</name>
</gene>
<accession>A0ACB9APT7</accession>
<reference evidence="1 2" key="2">
    <citation type="journal article" date="2022" name="Mol. Ecol. Resour.">
        <title>The genomes of chicory, endive, great burdock and yacon provide insights into Asteraceae paleo-polyploidization history and plant inulin production.</title>
        <authorList>
            <person name="Fan W."/>
            <person name="Wang S."/>
            <person name="Wang H."/>
            <person name="Wang A."/>
            <person name="Jiang F."/>
            <person name="Liu H."/>
            <person name="Zhao H."/>
            <person name="Xu D."/>
            <person name="Zhang Y."/>
        </authorList>
    </citation>
    <scope>NUCLEOTIDE SEQUENCE [LARGE SCALE GENOMIC DNA]</scope>
    <source>
        <strain evidence="2">cv. Yunnan</strain>
        <tissue evidence="1">Leaves</tissue>
    </source>
</reference>
<comment type="caution">
    <text evidence="1">The sequence shown here is derived from an EMBL/GenBank/DDBJ whole genome shotgun (WGS) entry which is preliminary data.</text>
</comment>
<reference evidence="2" key="1">
    <citation type="journal article" date="2022" name="Mol. Ecol. Resour.">
        <title>The genomes of chicory, endive, great burdock and yacon provide insights into Asteraceae palaeo-polyploidization history and plant inulin production.</title>
        <authorList>
            <person name="Fan W."/>
            <person name="Wang S."/>
            <person name="Wang H."/>
            <person name="Wang A."/>
            <person name="Jiang F."/>
            <person name="Liu H."/>
            <person name="Zhao H."/>
            <person name="Xu D."/>
            <person name="Zhang Y."/>
        </authorList>
    </citation>
    <scope>NUCLEOTIDE SEQUENCE [LARGE SCALE GENOMIC DNA]</scope>
    <source>
        <strain evidence="2">cv. Yunnan</strain>
    </source>
</reference>
<proteinExistence type="predicted"/>
<dbReference type="Proteomes" id="UP001056120">
    <property type="component" value="Linkage Group LG24"/>
</dbReference>